<evidence type="ECO:0000259" key="5">
    <source>
        <dbReference type="Pfam" id="PF04542"/>
    </source>
</evidence>
<evidence type="ECO:0000256" key="1">
    <source>
        <dbReference type="ARBA" id="ARBA00010641"/>
    </source>
</evidence>
<dbReference type="InterPro" id="IPR036388">
    <property type="entry name" value="WH-like_DNA-bd_sf"/>
</dbReference>
<dbReference type="PANTHER" id="PTHR43133:SF45">
    <property type="entry name" value="RNA POLYMERASE ECF-TYPE SIGMA FACTOR"/>
    <property type="match status" value="1"/>
</dbReference>
<keyword evidence="4" id="KW-0804">Transcription</keyword>
<dbReference type="PANTHER" id="PTHR43133">
    <property type="entry name" value="RNA POLYMERASE ECF-TYPE SIGMA FACTO"/>
    <property type="match status" value="1"/>
</dbReference>
<dbReference type="InterPro" id="IPR007627">
    <property type="entry name" value="RNA_pol_sigma70_r2"/>
</dbReference>
<keyword evidence="7" id="KW-0240">DNA-directed RNA polymerase</keyword>
<reference evidence="8" key="2">
    <citation type="submission" date="2021-06" db="EMBL/GenBank/DDBJ databases">
        <title>Interrogation of the integrated mobile genetic elements in gut-associated Bacteroides with a consensus prediction approach.</title>
        <authorList>
            <person name="Campbell D.E."/>
            <person name="Leigh J.R."/>
            <person name="Kim T."/>
            <person name="England W."/>
            <person name="Whitaker R.J."/>
            <person name="Degnan P.H."/>
        </authorList>
    </citation>
    <scope>NUCLEOTIDE SEQUENCE</scope>
    <source>
        <strain evidence="8">VPI-BTDOT2</strain>
    </source>
</reference>
<evidence type="ECO:0000256" key="2">
    <source>
        <dbReference type="ARBA" id="ARBA00023015"/>
    </source>
</evidence>
<dbReference type="InterPro" id="IPR013324">
    <property type="entry name" value="RNA_pol_sigma_r3/r4-like"/>
</dbReference>
<dbReference type="GO" id="GO:0006352">
    <property type="term" value="P:DNA-templated transcription initiation"/>
    <property type="evidence" value="ECO:0007669"/>
    <property type="project" value="InterPro"/>
</dbReference>
<dbReference type="NCBIfam" id="TIGR02937">
    <property type="entry name" value="sigma70-ECF"/>
    <property type="match status" value="1"/>
</dbReference>
<gene>
    <name evidence="7" type="ORF">BatF92_31680</name>
    <name evidence="8" type="ORF">KQP59_05730</name>
</gene>
<dbReference type="GO" id="GO:0003677">
    <property type="term" value="F:DNA binding"/>
    <property type="evidence" value="ECO:0007669"/>
    <property type="project" value="InterPro"/>
</dbReference>
<dbReference type="EMBL" id="CP083681">
    <property type="protein sequence ID" value="UYU72604.1"/>
    <property type="molecule type" value="Genomic_DNA"/>
</dbReference>
<keyword evidence="2" id="KW-0805">Transcription regulation</keyword>
<dbReference type="EMBL" id="AP022660">
    <property type="protein sequence ID" value="BCA51226.1"/>
    <property type="molecule type" value="Genomic_DNA"/>
</dbReference>
<evidence type="ECO:0000259" key="6">
    <source>
        <dbReference type="Pfam" id="PF08281"/>
    </source>
</evidence>
<evidence type="ECO:0000313" key="9">
    <source>
        <dbReference type="Proteomes" id="UP000500882"/>
    </source>
</evidence>
<dbReference type="Gene3D" id="1.10.1740.10">
    <property type="match status" value="1"/>
</dbReference>
<organism evidence="7 9">
    <name type="scientific">Bacteroides thetaiotaomicron</name>
    <dbReference type="NCBI Taxonomy" id="818"/>
    <lineage>
        <taxon>Bacteria</taxon>
        <taxon>Pseudomonadati</taxon>
        <taxon>Bacteroidota</taxon>
        <taxon>Bacteroidia</taxon>
        <taxon>Bacteroidales</taxon>
        <taxon>Bacteroidaceae</taxon>
        <taxon>Bacteroides</taxon>
    </lineage>
</organism>
<feature type="domain" description="RNA polymerase sigma-70 region 2" evidence="5">
    <location>
        <begin position="26"/>
        <end position="90"/>
    </location>
</feature>
<dbReference type="InterPro" id="IPR013249">
    <property type="entry name" value="RNA_pol_sigma70_r4_t2"/>
</dbReference>
<dbReference type="GO" id="GO:0000428">
    <property type="term" value="C:DNA-directed RNA polymerase complex"/>
    <property type="evidence" value="ECO:0007669"/>
    <property type="project" value="UniProtKB-KW"/>
</dbReference>
<name>A0A679HJP0_BACT4</name>
<evidence type="ECO:0000313" key="7">
    <source>
        <dbReference type="EMBL" id="BCA51226.1"/>
    </source>
</evidence>
<dbReference type="InterPro" id="IPR013325">
    <property type="entry name" value="RNA_pol_sigma_r2"/>
</dbReference>
<reference evidence="7 9" key="1">
    <citation type="submission" date="2020-02" db="EMBL/GenBank/DDBJ databases">
        <title>Whole-genome sequencing and comparative analysis of the genomes of Bacteroides thetaiotaomicron and Escherichia coli isolated from a healthy resident in Vietnam.</title>
        <authorList>
            <person name="Mohsin M."/>
            <person name="Tanaka K."/>
            <person name="Kawahara R."/>
            <person name="Kondo S."/>
            <person name="Noguchi H."/>
            <person name="Motooka D."/>
            <person name="Nakamura S."/>
            <person name="Khong D.T."/>
            <person name="Nguyen T.N."/>
            <person name="Tran H.T."/>
            <person name="Yamamoto Y."/>
        </authorList>
    </citation>
    <scope>NUCLEOTIDE SEQUENCE [LARGE SCALE GENOMIC DNA]</scope>
    <source>
        <strain evidence="7 9">F9-2</strain>
    </source>
</reference>
<dbReference type="Pfam" id="PF04542">
    <property type="entry name" value="Sigma70_r2"/>
    <property type="match status" value="1"/>
</dbReference>
<dbReference type="SUPFAM" id="SSF88946">
    <property type="entry name" value="Sigma2 domain of RNA polymerase sigma factors"/>
    <property type="match status" value="1"/>
</dbReference>
<dbReference type="Proteomes" id="UP000500882">
    <property type="component" value="Chromosome"/>
</dbReference>
<accession>A0A679HJP0</accession>
<dbReference type="SUPFAM" id="SSF88659">
    <property type="entry name" value="Sigma3 and sigma4 domains of RNA polymerase sigma factors"/>
    <property type="match status" value="1"/>
</dbReference>
<dbReference type="InterPro" id="IPR014284">
    <property type="entry name" value="RNA_pol_sigma-70_dom"/>
</dbReference>
<feature type="domain" description="RNA polymerase sigma factor 70 region 4 type 2" evidence="6">
    <location>
        <begin position="124"/>
        <end position="175"/>
    </location>
</feature>
<dbReference type="Gene3D" id="1.10.10.10">
    <property type="entry name" value="Winged helix-like DNA-binding domain superfamily/Winged helix DNA-binding domain"/>
    <property type="match status" value="1"/>
</dbReference>
<dbReference type="RefSeq" id="WP_008763238.1">
    <property type="nucleotide sequence ID" value="NZ_AP022660.1"/>
</dbReference>
<comment type="similarity">
    <text evidence="1">Belongs to the sigma-70 factor family. ECF subfamily.</text>
</comment>
<dbReference type="CDD" id="cd06171">
    <property type="entry name" value="Sigma70_r4"/>
    <property type="match status" value="1"/>
</dbReference>
<dbReference type="InterPro" id="IPR039425">
    <property type="entry name" value="RNA_pol_sigma-70-like"/>
</dbReference>
<protein>
    <submittedName>
        <fullName evidence="7">DNA-directed RNA polymerase sigma-70 factor</fullName>
    </submittedName>
    <submittedName>
        <fullName evidence="8">RNA polymerase sigma factor</fullName>
    </submittedName>
</protein>
<evidence type="ECO:0000313" key="8">
    <source>
        <dbReference type="EMBL" id="UYU72604.1"/>
    </source>
</evidence>
<keyword evidence="3" id="KW-0731">Sigma factor</keyword>
<dbReference type="GO" id="GO:0016987">
    <property type="term" value="F:sigma factor activity"/>
    <property type="evidence" value="ECO:0007669"/>
    <property type="project" value="UniProtKB-KW"/>
</dbReference>
<evidence type="ECO:0000256" key="3">
    <source>
        <dbReference type="ARBA" id="ARBA00023082"/>
    </source>
</evidence>
<sequence length="182" mass="21462">MEQKDESYYIKRILDGETEYFSVFLDRYSRPLYTLVVQIVGCPEDAEELLQDIFLKTFRNLNRYKGECRFSTWIYRIAYNTAISATRKKKQEFLYIEENTINNVPDEMADNVLAPAETEEQLVRLGMAIDQLSGEEKALITLFYYEEKSMEEIGEVLKLSISNVKVRLHRTRKKICVLMNNK</sequence>
<evidence type="ECO:0000256" key="4">
    <source>
        <dbReference type="ARBA" id="ARBA00023163"/>
    </source>
</evidence>
<proteinExistence type="inferred from homology"/>
<dbReference type="Pfam" id="PF08281">
    <property type="entry name" value="Sigma70_r4_2"/>
    <property type="match status" value="1"/>
</dbReference>
<dbReference type="Proteomes" id="UP001156216">
    <property type="component" value="Chromosome"/>
</dbReference>
<dbReference type="AlphaFoldDB" id="A0A679HJP0"/>